<dbReference type="InterPro" id="IPR001387">
    <property type="entry name" value="Cro/C1-type_HTH"/>
</dbReference>
<evidence type="ECO:0000256" key="1">
    <source>
        <dbReference type="SAM" id="MobiDB-lite"/>
    </source>
</evidence>
<evidence type="ECO:0000259" key="3">
    <source>
        <dbReference type="Pfam" id="PF13464"/>
    </source>
</evidence>
<dbReference type="PANTHER" id="PTHR34475:SF1">
    <property type="entry name" value="CYTOSKELETON PROTEIN RODZ"/>
    <property type="match status" value="1"/>
</dbReference>
<dbReference type="InterPro" id="IPR050400">
    <property type="entry name" value="Bact_Cytoskel_RodZ"/>
</dbReference>
<dbReference type="RefSeq" id="WP_284256951.1">
    <property type="nucleotide sequence ID" value="NZ_BSOS01000013.1"/>
</dbReference>
<feature type="transmembrane region" description="Helical" evidence="2">
    <location>
        <begin position="115"/>
        <end position="137"/>
    </location>
</feature>
<dbReference type="SUPFAM" id="SSF47413">
    <property type="entry name" value="lambda repressor-like DNA-binding domains"/>
    <property type="match status" value="1"/>
</dbReference>
<keyword evidence="2" id="KW-0812">Transmembrane</keyword>
<feature type="region of interest" description="Disordered" evidence="1">
    <location>
        <begin position="160"/>
        <end position="204"/>
    </location>
</feature>
<accession>A0ABQ6A1G6</accession>
<gene>
    <name evidence="4" type="ORF">GCM10010909_09560</name>
</gene>
<comment type="caution">
    <text evidence="4">The sequence shown here is derived from an EMBL/GenBank/DDBJ whole genome shotgun (WGS) entry which is preliminary data.</text>
</comment>
<name>A0ABQ6A1G6_9PROT</name>
<sequence>MPNEIAGIDMTQTDQPQAAAQVGAGLRSVRERLGWKLPEVAEGLRIRLPYLEAIERGDIGALPGPAYQTGFIRTYAQSLGLDPEEILRRFREAGSMGELPKAELKFLAPVPDRGVPTGAIALLGVVLVLAGYGLWYLHTEKERRMAAAVPSVPVELAPLAVPPKPPTPPPTPAPPGTPPAATAAPAPAVAVTPPPASPPAEVAPSPAQLVQPAVAPVATPDNGQVILATADTWVEVSDATGTILFSKVLHAGDSWPVPDEAGLTMTAGNAGGTEIAINGKAGAPLGAVGAVLHNYALTPPAAKPAAPPAAN</sequence>
<dbReference type="PANTHER" id="PTHR34475">
    <property type="match status" value="1"/>
</dbReference>
<reference evidence="5" key="1">
    <citation type="journal article" date="2019" name="Int. J. Syst. Evol. Microbiol.">
        <title>The Global Catalogue of Microorganisms (GCM) 10K type strain sequencing project: providing services to taxonomists for standard genome sequencing and annotation.</title>
        <authorList>
            <consortium name="The Broad Institute Genomics Platform"/>
            <consortium name="The Broad Institute Genome Sequencing Center for Infectious Disease"/>
            <person name="Wu L."/>
            <person name="Ma J."/>
        </authorList>
    </citation>
    <scope>NUCLEOTIDE SEQUENCE [LARGE SCALE GENOMIC DNA]</scope>
    <source>
        <strain evidence="5">NBRC 112502</strain>
    </source>
</reference>
<feature type="compositionally biased region" description="Low complexity" evidence="1">
    <location>
        <begin position="179"/>
        <end position="191"/>
    </location>
</feature>
<dbReference type="InterPro" id="IPR025194">
    <property type="entry name" value="RodZ-like_C"/>
</dbReference>
<dbReference type="Pfam" id="PF13413">
    <property type="entry name" value="HTH_25"/>
    <property type="match status" value="1"/>
</dbReference>
<dbReference type="Gene3D" id="1.10.260.40">
    <property type="entry name" value="lambda repressor-like DNA-binding domains"/>
    <property type="match status" value="1"/>
</dbReference>
<dbReference type="InterPro" id="IPR010982">
    <property type="entry name" value="Lambda_DNA-bd_dom_sf"/>
</dbReference>
<evidence type="ECO:0000313" key="4">
    <source>
        <dbReference type="EMBL" id="GLR66276.1"/>
    </source>
</evidence>
<keyword evidence="5" id="KW-1185">Reference proteome</keyword>
<protein>
    <recommendedName>
        <fullName evidence="3">Cytoskeleton protein RodZ-like C-terminal domain-containing protein</fullName>
    </recommendedName>
</protein>
<evidence type="ECO:0000313" key="5">
    <source>
        <dbReference type="Proteomes" id="UP001156641"/>
    </source>
</evidence>
<dbReference type="Proteomes" id="UP001156641">
    <property type="component" value="Unassembled WGS sequence"/>
</dbReference>
<organism evidence="4 5">
    <name type="scientific">Acidocella aquatica</name>
    <dbReference type="NCBI Taxonomy" id="1922313"/>
    <lineage>
        <taxon>Bacteria</taxon>
        <taxon>Pseudomonadati</taxon>
        <taxon>Pseudomonadota</taxon>
        <taxon>Alphaproteobacteria</taxon>
        <taxon>Acetobacterales</taxon>
        <taxon>Acidocellaceae</taxon>
        <taxon>Acidocella</taxon>
    </lineage>
</organism>
<dbReference type="EMBL" id="BSOS01000013">
    <property type="protein sequence ID" value="GLR66276.1"/>
    <property type="molecule type" value="Genomic_DNA"/>
</dbReference>
<dbReference type="CDD" id="cd00093">
    <property type="entry name" value="HTH_XRE"/>
    <property type="match status" value="1"/>
</dbReference>
<keyword evidence="2" id="KW-0472">Membrane</keyword>
<feature type="compositionally biased region" description="Pro residues" evidence="1">
    <location>
        <begin position="160"/>
        <end position="178"/>
    </location>
</feature>
<dbReference type="Pfam" id="PF13464">
    <property type="entry name" value="RodZ_C"/>
    <property type="match status" value="1"/>
</dbReference>
<feature type="domain" description="Cytoskeleton protein RodZ-like C-terminal" evidence="3">
    <location>
        <begin position="225"/>
        <end position="290"/>
    </location>
</feature>
<keyword evidence="2" id="KW-1133">Transmembrane helix</keyword>
<proteinExistence type="predicted"/>
<evidence type="ECO:0000256" key="2">
    <source>
        <dbReference type="SAM" id="Phobius"/>
    </source>
</evidence>